<protein>
    <submittedName>
        <fullName evidence="1">Uncharacterized protein</fullName>
    </submittedName>
</protein>
<keyword evidence="2" id="KW-1185">Reference proteome</keyword>
<proteinExistence type="predicted"/>
<evidence type="ECO:0000313" key="1">
    <source>
        <dbReference type="EMBL" id="MCM2561748.1"/>
    </source>
</evidence>
<organism evidence="1 2">
    <name type="scientific">Lutimaribacter degradans</name>
    <dbReference type="NCBI Taxonomy" id="2945989"/>
    <lineage>
        <taxon>Bacteria</taxon>
        <taxon>Pseudomonadati</taxon>
        <taxon>Pseudomonadota</taxon>
        <taxon>Alphaproteobacteria</taxon>
        <taxon>Rhodobacterales</taxon>
        <taxon>Roseobacteraceae</taxon>
        <taxon>Lutimaribacter</taxon>
    </lineage>
</organism>
<evidence type="ECO:0000313" key="2">
    <source>
        <dbReference type="Proteomes" id="UP001203036"/>
    </source>
</evidence>
<reference evidence="1" key="1">
    <citation type="submission" date="2022-06" db="EMBL/GenBank/DDBJ databases">
        <title>Lutimaribacter sp. EGI FJ00013, a novel bacterium isolated from a salt lake sediment enrichment.</title>
        <authorList>
            <person name="Gao L."/>
            <person name="Fang B.-Z."/>
            <person name="Li W.-J."/>
        </authorList>
    </citation>
    <scope>NUCLEOTIDE SEQUENCE</scope>
    <source>
        <strain evidence="1">EGI FJ00013</strain>
    </source>
</reference>
<dbReference type="EMBL" id="JAMQGO010000003">
    <property type="protein sequence ID" value="MCM2561748.1"/>
    <property type="molecule type" value="Genomic_DNA"/>
</dbReference>
<name>A0ACC5ZU87_9RHOB</name>
<sequence length="191" mass="22093">MSNNGLNVVRVFLFRIDDGDRRKFIAKANDTDSGGGPRDLRVRPEDRFWPFLERMLSGRETVNRPRTGGTTEILVDDIVWTDGGQDKTGRLEIWPHQNNRPNECRMAKVYQWHADHLIEDDPDGGLSVLMLFQQEDGVIRLFFTTETVLETGNWDPTVKNFSKKWIQETQRYRGPKSAFLDLKEKESYCGG</sequence>
<accession>A0ACC5ZU87</accession>
<gene>
    <name evidence="1" type="ORF">M8744_06295</name>
</gene>
<comment type="caution">
    <text evidence="1">The sequence shown here is derived from an EMBL/GenBank/DDBJ whole genome shotgun (WGS) entry which is preliminary data.</text>
</comment>
<dbReference type="Proteomes" id="UP001203036">
    <property type="component" value="Unassembled WGS sequence"/>
</dbReference>